<dbReference type="AlphaFoldDB" id="A0AAD4D0R2"/>
<dbReference type="GO" id="GO:0008270">
    <property type="term" value="F:zinc ion binding"/>
    <property type="evidence" value="ECO:0007669"/>
    <property type="project" value="UniProtKB-KW"/>
</dbReference>
<evidence type="ECO:0000256" key="2">
    <source>
        <dbReference type="ARBA" id="ARBA00022771"/>
    </source>
</evidence>
<reference evidence="8" key="1">
    <citation type="journal article" date="2019" name="Beilstein J. Org. Chem.">
        <title>Nanangenines: drimane sesquiterpenoids as the dominant metabolite cohort of a novel Australian fungus, Aspergillus nanangensis.</title>
        <authorList>
            <person name="Lacey H.J."/>
            <person name="Gilchrist C.L.M."/>
            <person name="Crombie A."/>
            <person name="Kalaitzis J.A."/>
            <person name="Vuong D."/>
            <person name="Rutledge P.J."/>
            <person name="Turner P."/>
            <person name="Pitt J.I."/>
            <person name="Lacey E."/>
            <person name="Chooi Y.H."/>
            <person name="Piggott A.M."/>
        </authorList>
    </citation>
    <scope>NUCLEOTIDE SEQUENCE</scope>
    <source>
        <strain evidence="8">MST-FP2251</strain>
    </source>
</reference>
<evidence type="ECO:0000256" key="6">
    <source>
        <dbReference type="SAM" id="MobiDB-lite"/>
    </source>
</evidence>
<keyword evidence="1 4" id="KW-0479">Metal-binding</keyword>
<dbReference type="Pfam" id="PF25542">
    <property type="entry name" value="zf-CCCH_12"/>
    <property type="match status" value="1"/>
</dbReference>
<sequence>MLAESEIQALDGNLGAAVREIDNLQNLMEKFRSLLDNYNTLKSDYEEEKEAREKYKKLARGQDRNPFVLVLVDGDGYLFKDHLIKAGSEGGITAAALLSDSIKDLLHDQLGSQAEQCRIMVRIYSNILGLSKQLARCGLLGNEARSLSPFAASFTRSRDLFDYIDAGDKKEGADFKIREMFGLFADNHQCKHIYFAGCHDQGYLSLLTPYRGKADRITLLKAASYHPEFNRLALPTRELPDVFMSTPTGGSTSVPPPQPPTGPSSRQVCKHFQKGICKFGEQCNKLHVMPTSKHVEDTVSRPWISAVKSRDHEDTASRPWTSSIKSREHDYFKIREQDYYAKYLPRITEKAQNSIAINLDDERVDTFCPMPSQEAWDSYSRRAKRQRICNKLHLGGQCGDLSCEYDHSPVDDSILHVMRYIMLQHLCSGGEYCRFLQCYLGHHCQKDGCKGTKPCRFNRHAHTLDLTVWQWIAPINPEASSSPITEHSFRVDDLSTDPDHTYPYTSSDDLLP</sequence>
<dbReference type="Pfam" id="PF25540">
    <property type="entry name" value="DUF7923"/>
    <property type="match status" value="1"/>
</dbReference>
<dbReference type="Proteomes" id="UP001194746">
    <property type="component" value="Unassembled WGS sequence"/>
</dbReference>
<feature type="compositionally biased region" description="Basic and acidic residues" evidence="6">
    <location>
        <begin position="490"/>
        <end position="500"/>
    </location>
</feature>
<dbReference type="SUPFAM" id="SSF90229">
    <property type="entry name" value="CCCH zinc finger"/>
    <property type="match status" value="1"/>
</dbReference>
<dbReference type="InterPro" id="IPR057683">
    <property type="entry name" value="DUF7923"/>
</dbReference>
<keyword evidence="9" id="KW-1185">Reference proteome</keyword>
<reference evidence="8" key="2">
    <citation type="submission" date="2020-02" db="EMBL/GenBank/DDBJ databases">
        <authorList>
            <person name="Gilchrist C.L.M."/>
            <person name="Chooi Y.-H."/>
        </authorList>
    </citation>
    <scope>NUCLEOTIDE SEQUENCE</scope>
    <source>
        <strain evidence="8">MST-FP2251</strain>
    </source>
</reference>
<dbReference type="Pfam" id="PF25543">
    <property type="entry name" value="zf-CCCH_tandem"/>
    <property type="match status" value="1"/>
</dbReference>
<protein>
    <recommendedName>
        <fullName evidence="7">C3H1-type domain-containing protein</fullName>
    </recommendedName>
</protein>
<keyword evidence="3 4" id="KW-0862">Zinc</keyword>
<dbReference type="InterPro" id="IPR057654">
    <property type="entry name" value="Znf-CCCH_tandem"/>
</dbReference>
<proteinExistence type="predicted"/>
<name>A0AAD4D0R2_ASPNN</name>
<accession>A0AAD4D0R2</accession>
<dbReference type="Pfam" id="PF00642">
    <property type="entry name" value="zf-CCCH"/>
    <property type="match status" value="1"/>
</dbReference>
<comment type="caution">
    <text evidence="8">The sequence shown here is derived from an EMBL/GenBank/DDBJ whole genome shotgun (WGS) entry which is preliminary data.</text>
</comment>
<dbReference type="SMART" id="SM00356">
    <property type="entry name" value="ZnF_C3H1"/>
    <property type="match status" value="2"/>
</dbReference>
<feature type="compositionally biased region" description="Polar residues" evidence="6">
    <location>
        <begin position="503"/>
        <end position="512"/>
    </location>
</feature>
<keyword evidence="2 4" id="KW-0863">Zinc-finger</keyword>
<dbReference type="PANTHER" id="PTHR37543:SF1">
    <property type="entry name" value="CCCH ZINC FINGER DNA BINDING PROTEIN (AFU_ORTHOLOGUE AFUA_5G12760)"/>
    <property type="match status" value="1"/>
</dbReference>
<evidence type="ECO:0000313" key="8">
    <source>
        <dbReference type="EMBL" id="KAF9895323.1"/>
    </source>
</evidence>
<feature type="zinc finger region" description="C3H1-type" evidence="4">
    <location>
        <begin position="263"/>
        <end position="290"/>
    </location>
</feature>
<gene>
    <name evidence="8" type="ORF">FE257_000227</name>
</gene>
<dbReference type="PANTHER" id="PTHR37543">
    <property type="entry name" value="CCCH ZINC FINGER DNA BINDING PROTEIN (AFU_ORTHOLOGUE AFUA_5G12760)"/>
    <property type="match status" value="1"/>
</dbReference>
<evidence type="ECO:0000256" key="5">
    <source>
        <dbReference type="SAM" id="Coils"/>
    </source>
</evidence>
<feature type="region of interest" description="Disordered" evidence="6">
    <location>
        <begin position="245"/>
        <end position="266"/>
    </location>
</feature>
<evidence type="ECO:0000256" key="4">
    <source>
        <dbReference type="PROSITE-ProRule" id="PRU00723"/>
    </source>
</evidence>
<evidence type="ECO:0000259" key="7">
    <source>
        <dbReference type="PROSITE" id="PS50103"/>
    </source>
</evidence>
<dbReference type="EMBL" id="VCAU01000001">
    <property type="protein sequence ID" value="KAF9895323.1"/>
    <property type="molecule type" value="Genomic_DNA"/>
</dbReference>
<dbReference type="InterPro" id="IPR000571">
    <property type="entry name" value="Znf_CCCH"/>
</dbReference>
<evidence type="ECO:0000256" key="3">
    <source>
        <dbReference type="ARBA" id="ARBA00022833"/>
    </source>
</evidence>
<feature type="domain" description="C3H1-type" evidence="7">
    <location>
        <begin position="263"/>
        <end position="290"/>
    </location>
</feature>
<keyword evidence="5" id="KW-0175">Coiled coil</keyword>
<organism evidence="8 9">
    <name type="scientific">Aspergillus nanangensis</name>
    <dbReference type="NCBI Taxonomy" id="2582783"/>
    <lineage>
        <taxon>Eukaryota</taxon>
        <taxon>Fungi</taxon>
        <taxon>Dikarya</taxon>
        <taxon>Ascomycota</taxon>
        <taxon>Pezizomycotina</taxon>
        <taxon>Eurotiomycetes</taxon>
        <taxon>Eurotiomycetidae</taxon>
        <taxon>Eurotiales</taxon>
        <taxon>Aspergillaceae</taxon>
        <taxon>Aspergillus</taxon>
        <taxon>Aspergillus subgen. Circumdati</taxon>
    </lineage>
</organism>
<dbReference type="PROSITE" id="PS50103">
    <property type="entry name" value="ZF_C3H1"/>
    <property type="match status" value="1"/>
</dbReference>
<evidence type="ECO:0000313" key="9">
    <source>
        <dbReference type="Proteomes" id="UP001194746"/>
    </source>
</evidence>
<dbReference type="InterPro" id="IPR036855">
    <property type="entry name" value="Znf_CCCH_sf"/>
</dbReference>
<feature type="region of interest" description="Disordered" evidence="6">
    <location>
        <begin position="490"/>
        <end position="512"/>
    </location>
</feature>
<evidence type="ECO:0000256" key="1">
    <source>
        <dbReference type="ARBA" id="ARBA00022723"/>
    </source>
</evidence>
<feature type="coiled-coil region" evidence="5">
    <location>
        <begin position="7"/>
        <end position="58"/>
    </location>
</feature>
<dbReference type="Gene3D" id="4.10.1000.10">
    <property type="entry name" value="Zinc finger, CCCH-type"/>
    <property type="match status" value="1"/>
</dbReference>